<reference evidence="2 3" key="1">
    <citation type="journal article" date="2012" name="J. Bacteriol.">
        <title>Complete genome sequence of strain 1860, a crenarchaeon of the genus pyrobaculum able to grow with various electron acceptors.</title>
        <authorList>
            <person name="Mardanov A.V."/>
            <person name="Gumerov V.M."/>
            <person name="Slobodkina G.B."/>
            <person name="Beletsky A.V."/>
            <person name="Bonch-Osmolovskaya E.A."/>
            <person name="Ravin N.V."/>
            <person name="Skryabin K.G."/>
        </authorList>
    </citation>
    <scope>NUCLEOTIDE SEQUENCE [LARGE SCALE GENOMIC DNA]</scope>
    <source>
        <strain evidence="2 3">1860</strain>
    </source>
</reference>
<feature type="transmembrane region" description="Helical" evidence="1">
    <location>
        <begin position="30"/>
        <end position="52"/>
    </location>
</feature>
<dbReference type="PANTHER" id="PTHR35804">
    <property type="entry name" value="LYSINE EXPORTER LYSO"/>
    <property type="match status" value="1"/>
</dbReference>
<feature type="transmembrane region" description="Helical" evidence="1">
    <location>
        <begin position="227"/>
        <end position="247"/>
    </location>
</feature>
<feature type="transmembrane region" description="Helical" evidence="1">
    <location>
        <begin position="92"/>
        <end position="111"/>
    </location>
</feature>
<dbReference type="STRING" id="1104324.P186_2750"/>
<evidence type="ECO:0000313" key="2">
    <source>
        <dbReference type="EMBL" id="AET34127.1"/>
    </source>
</evidence>
<dbReference type="Pfam" id="PF03956">
    <property type="entry name" value="Lys_export"/>
    <property type="match status" value="1"/>
</dbReference>
<keyword evidence="3" id="KW-1185">Reference proteome</keyword>
<dbReference type="HOGENOM" id="CLU_078428_0_0_2"/>
<dbReference type="AlphaFoldDB" id="G7VEW2"/>
<dbReference type="GeneID" id="11594349"/>
<dbReference type="RefSeq" id="WP_014289952.1">
    <property type="nucleotide sequence ID" value="NC_016645.1"/>
</dbReference>
<dbReference type="GO" id="GO:0015661">
    <property type="term" value="F:L-lysine efflux transmembrane transporter activity"/>
    <property type="evidence" value="ECO:0007669"/>
    <property type="project" value="InterPro"/>
</dbReference>
<feature type="transmembrane region" description="Helical" evidence="1">
    <location>
        <begin position="58"/>
        <end position="80"/>
    </location>
</feature>
<dbReference type="GO" id="GO:0005886">
    <property type="term" value="C:plasma membrane"/>
    <property type="evidence" value="ECO:0007669"/>
    <property type="project" value="TreeGrafter"/>
</dbReference>
<feature type="transmembrane region" description="Helical" evidence="1">
    <location>
        <begin position="154"/>
        <end position="181"/>
    </location>
</feature>
<evidence type="ECO:0000313" key="3">
    <source>
        <dbReference type="Proteomes" id="UP000005867"/>
    </source>
</evidence>
<dbReference type="EMBL" id="CP003098">
    <property type="protein sequence ID" value="AET34127.1"/>
    <property type="molecule type" value="Genomic_DNA"/>
</dbReference>
<dbReference type="OrthoDB" id="21422at2157"/>
<keyword evidence="1" id="KW-1133">Transmembrane helix</keyword>
<proteinExistence type="predicted"/>
<keyword evidence="1" id="KW-0472">Membrane</keyword>
<feature type="transmembrane region" description="Helical" evidence="1">
    <location>
        <begin position="187"/>
        <end position="206"/>
    </location>
</feature>
<feature type="transmembrane region" description="Helical" evidence="1">
    <location>
        <begin position="123"/>
        <end position="142"/>
    </location>
</feature>
<dbReference type="eggNOG" id="arCOG01615">
    <property type="taxonomic scope" value="Archaea"/>
</dbReference>
<protein>
    <recommendedName>
        <fullName evidence="4">LysO family transporter</fullName>
    </recommendedName>
</protein>
<evidence type="ECO:0008006" key="4">
    <source>
        <dbReference type="Google" id="ProtNLM"/>
    </source>
</evidence>
<gene>
    <name evidence="2" type="ORF">P186_2750</name>
</gene>
<dbReference type="KEGG" id="pyr:P186_2750"/>
<feature type="transmembrane region" description="Helical" evidence="1">
    <location>
        <begin position="253"/>
        <end position="273"/>
    </location>
</feature>
<evidence type="ECO:0000256" key="1">
    <source>
        <dbReference type="SAM" id="Phobius"/>
    </source>
</evidence>
<sequence>MLYLSLVKYLGAIALGYALGKALGRRPPPWIFTAVVTALVFFVAANASEVVLRNVGGFLFVSFLYALALVLASAALGSALDRGGAANSAQRPAISLYVVFALAAGFAAGSVAKLDYSSAVDPLLILLLLAAGADMAGVGVRFEVSMLAAPAISLAATAVVAPFFTLLFNITPAVAFGMGWYSFTGPYLAAAGDAAGGAYGLLVNFLREQLTFVLAPLLARRFGKVGVLAMGGATTMDNTLPLYTALYGSSFSIYAFANGVVLTVLVPIIVPLIHQIYTNII</sequence>
<name>G7VEW2_9CREN</name>
<organism evidence="2 3">
    <name type="scientific">Pyrobaculum ferrireducens</name>
    <dbReference type="NCBI Taxonomy" id="1104324"/>
    <lineage>
        <taxon>Archaea</taxon>
        <taxon>Thermoproteota</taxon>
        <taxon>Thermoprotei</taxon>
        <taxon>Thermoproteales</taxon>
        <taxon>Thermoproteaceae</taxon>
        <taxon>Pyrobaculum</taxon>
    </lineage>
</organism>
<keyword evidence="1" id="KW-0812">Transmembrane</keyword>
<dbReference type="PANTHER" id="PTHR35804:SF1">
    <property type="entry name" value="LYSINE EXPORTER LYSO"/>
    <property type="match status" value="1"/>
</dbReference>
<dbReference type="Proteomes" id="UP000005867">
    <property type="component" value="Chromosome"/>
</dbReference>
<dbReference type="BioCyc" id="PSP1104324:GJSN-2688-MONOMER"/>
<feature type="transmembrane region" description="Helical" evidence="1">
    <location>
        <begin position="6"/>
        <end position="23"/>
    </location>
</feature>
<accession>G7VEW2</accession>
<dbReference type="InterPro" id="IPR005642">
    <property type="entry name" value="LysO"/>
</dbReference>